<dbReference type="CTD" id="9806985"/>
<protein>
    <submittedName>
        <fullName evidence="2">Uncharacterized protein</fullName>
    </submittedName>
</protein>
<dbReference type="AlphaFoldDB" id="E3N2J0"/>
<evidence type="ECO:0000256" key="1">
    <source>
        <dbReference type="SAM" id="MobiDB-lite"/>
    </source>
</evidence>
<name>E3N2J0_CAERE</name>
<evidence type="ECO:0000313" key="3">
    <source>
        <dbReference type="Proteomes" id="UP000008281"/>
    </source>
</evidence>
<feature type="region of interest" description="Disordered" evidence="1">
    <location>
        <begin position="1"/>
        <end position="45"/>
    </location>
</feature>
<organism evidence="3">
    <name type="scientific">Caenorhabditis remanei</name>
    <name type="common">Caenorhabditis vulgaris</name>
    <dbReference type="NCBI Taxonomy" id="31234"/>
    <lineage>
        <taxon>Eukaryota</taxon>
        <taxon>Metazoa</taxon>
        <taxon>Ecdysozoa</taxon>
        <taxon>Nematoda</taxon>
        <taxon>Chromadorea</taxon>
        <taxon>Rhabditida</taxon>
        <taxon>Rhabditina</taxon>
        <taxon>Rhabditomorpha</taxon>
        <taxon>Rhabditoidea</taxon>
        <taxon>Rhabditidae</taxon>
        <taxon>Peloderinae</taxon>
        <taxon>Caenorhabditis</taxon>
    </lineage>
</organism>
<keyword evidence="3" id="KW-1185">Reference proteome</keyword>
<dbReference type="RefSeq" id="XP_003097372.2">
    <property type="nucleotide sequence ID" value="XM_003097324.2"/>
</dbReference>
<dbReference type="HOGENOM" id="CLU_1961619_0_0_1"/>
<dbReference type="EMBL" id="DS268513">
    <property type="protein sequence ID" value="EFO84173.1"/>
    <property type="molecule type" value="Genomic_DNA"/>
</dbReference>
<gene>
    <name evidence="2" type="ORF">CRE_16284</name>
</gene>
<dbReference type="KEGG" id="crq:GCK72_015195"/>
<dbReference type="InParanoid" id="E3N2J0"/>
<accession>E3N2J0</accession>
<dbReference type="GeneID" id="9806985"/>
<sequence>MIVERYTPKMKEFKNMNRTEKRRIQATERRQTQRTDSRKTKRTEKRIREIKTLPPSPDYLKYFSDVRQEIIDTLISSVKPQRYGPFMCAGYTKSEPSAVEKLRTDPAIRNRQRLLERDQKALRMNYLQ</sequence>
<evidence type="ECO:0000313" key="2">
    <source>
        <dbReference type="EMBL" id="EFO84173.1"/>
    </source>
</evidence>
<feature type="compositionally biased region" description="Basic and acidic residues" evidence="1">
    <location>
        <begin position="1"/>
        <end position="38"/>
    </location>
</feature>
<dbReference type="Proteomes" id="UP000008281">
    <property type="component" value="Unassembled WGS sequence"/>
</dbReference>
<proteinExistence type="predicted"/>
<reference evidence="2" key="1">
    <citation type="submission" date="2007-07" db="EMBL/GenBank/DDBJ databases">
        <title>PCAP assembly of the Caenorhabditis remanei genome.</title>
        <authorList>
            <consortium name="The Caenorhabditis remanei Sequencing Consortium"/>
            <person name="Wilson R.K."/>
        </authorList>
    </citation>
    <scope>NUCLEOTIDE SEQUENCE [LARGE SCALE GENOMIC DNA]</scope>
    <source>
        <strain evidence="2">PB4641</strain>
    </source>
</reference>